<accession>A0A4E0R032</accession>
<dbReference type="AlphaFoldDB" id="A0A4E0R032"/>
<evidence type="ECO:0000313" key="3">
    <source>
        <dbReference type="Proteomes" id="UP000230066"/>
    </source>
</evidence>
<feature type="chain" id="PRO_5020025698" evidence="1">
    <location>
        <begin position="19"/>
        <end position="178"/>
    </location>
</feature>
<evidence type="ECO:0000313" key="2">
    <source>
        <dbReference type="EMBL" id="THD20583.1"/>
    </source>
</evidence>
<reference evidence="2" key="1">
    <citation type="submission" date="2019-03" db="EMBL/GenBank/DDBJ databases">
        <title>Improved annotation for the trematode Fasciola hepatica.</title>
        <authorList>
            <person name="Choi Y.-J."/>
            <person name="Martin J."/>
            <person name="Mitreva M."/>
        </authorList>
    </citation>
    <scope>NUCLEOTIDE SEQUENCE [LARGE SCALE GENOMIC DNA]</scope>
</reference>
<protein>
    <submittedName>
        <fullName evidence="2">Uncharacterized protein</fullName>
    </submittedName>
</protein>
<dbReference type="EMBL" id="JXXN02004443">
    <property type="protein sequence ID" value="THD20583.1"/>
    <property type="molecule type" value="Genomic_DNA"/>
</dbReference>
<feature type="signal peptide" evidence="1">
    <location>
        <begin position="1"/>
        <end position="18"/>
    </location>
</feature>
<name>A0A4E0R032_FASHE</name>
<dbReference type="Proteomes" id="UP000230066">
    <property type="component" value="Unassembled WGS sequence"/>
</dbReference>
<gene>
    <name evidence="2" type="ORF">D915_008745</name>
</gene>
<evidence type="ECO:0000256" key="1">
    <source>
        <dbReference type="SAM" id="SignalP"/>
    </source>
</evidence>
<proteinExistence type="predicted"/>
<organism evidence="2 3">
    <name type="scientific">Fasciola hepatica</name>
    <name type="common">Liver fluke</name>
    <dbReference type="NCBI Taxonomy" id="6192"/>
    <lineage>
        <taxon>Eukaryota</taxon>
        <taxon>Metazoa</taxon>
        <taxon>Spiralia</taxon>
        <taxon>Lophotrochozoa</taxon>
        <taxon>Platyhelminthes</taxon>
        <taxon>Trematoda</taxon>
        <taxon>Digenea</taxon>
        <taxon>Plagiorchiida</taxon>
        <taxon>Echinostomata</taxon>
        <taxon>Echinostomatoidea</taxon>
        <taxon>Fasciolidae</taxon>
        <taxon>Fasciola</taxon>
    </lineage>
</organism>
<keyword evidence="1" id="KW-0732">Signal</keyword>
<keyword evidence="3" id="KW-1185">Reference proteome</keyword>
<sequence length="178" mass="19724">MHVCLFCVSLHCIMFAGCLTLLQSEHDGTDGRHKIEQAGSYIPSLMIDSRISEDGECRGGITPGQRNHICVSKDCVISALPCVRVSLLTSPPVPIVNETIDTRRMGGVACVSIPTGFDWQGNFGPIGREKQCACVRCETETVPNQSELDPNHITVVYRYTQIHTCNKRLRLRCMYAIL</sequence>
<comment type="caution">
    <text evidence="2">The sequence shown here is derived from an EMBL/GenBank/DDBJ whole genome shotgun (WGS) entry which is preliminary data.</text>
</comment>